<feature type="chain" id="PRO_5036963302" description="Holliday junction resolvase" evidence="2">
    <location>
        <begin position="21"/>
        <end position="433"/>
    </location>
</feature>
<accession>A0A976MC41</accession>
<dbReference type="EMBL" id="CP056070">
    <property type="protein sequence ID" value="UKK01576.2"/>
    <property type="molecule type" value="Genomic_DNA"/>
</dbReference>
<feature type="signal peptide" evidence="2">
    <location>
        <begin position="1"/>
        <end position="20"/>
    </location>
</feature>
<feature type="compositionally biased region" description="Low complexity" evidence="1">
    <location>
        <begin position="358"/>
        <end position="374"/>
    </location>
</feature>
<evidence type="ECO:0000313" key="3">
    <source>
        <dbReference type="EMBL" id="UKK01576.2"/>
    </source>
</evidence>
<feature type="region of interest" description="Disordered" evidence="1">
    <location>
        <begin position="358"/>
        <end position="389"/>
    </location>
</feature>
<name>A0A976MC41_THEOR</name>
<evidence type="ECO:0000256" key="2">
    <source>
        <dbReference type="SAM" id="SignalP"/>
    </source>
</evidence>
<sequence>MNIFPLGFHVLLAKALLVHSYRLKHPQLKVSSIPKTILLKPTISSDTSAFTTVTSASSNGSNAGHNDTVRPFSIPNTLSLDGKLDCSWPVLGVDLGTQNVGVSFNYDGQFELFKSMKFSSHRQLTARILGLVNYLKERYLLDRLVVGIGFPFLPPSDSASLNGLESADLRMLFQIMYTIDYSYTLSHYLNRVFSQQNNTTETSKGYTTFSSNKPSKASDPNNTVTTRCLYCSIFNSVSTSSTASSIGSTDSIGGLESSQSATATVTHPLCRITGKNCLQTVDLSSMNYLVVGVSEHLSTYQTSSLAAHIDTATNSGVNRGEVGGTSLALDKAKEFLNRDSLSSLNIYYNLLASANSVGSSNYTTTTTERNANNTSDDRSQSRKSTSNTAASNGFSPFLVLPNKTNIFNAKTKHNNILLYRRIKAHLLANGFSE</sequence>
<dbReference type="AlphaFoldDB" id="A0A976MC41"/>
<evidence type="ECO:0000256" key="1">
    <source>
        <dbReference type="SAM" id="MobiDB-lite"/>
    </source>
</evidence>
<gene>
    <name evidence="3" type="ORF">MACK_002394</name>
</gene>
<reference evidence="3" key="1">
    <citation type="submission" date="2022-07" db="EMBL/GenBank/DDBJ databases">
        <title>Evaluation of T. orientalis genome assembly methods using nanopore sequencing and analysis of variation between genomes.</title>
        <authorList>
            <person name="Yam J."/>
            <person name="Micallef M.L."/>
            <person name="Liu M."/>
            <person name="Djordjevic S.P."/>
            <person name="Bogema D.R."/>
            <person name="Jenkins C."/>
        </authorList>
    </citation>
    <scope>NUCLEOTIDE SEQUENCE</scope>
    <source>
        <strain evidence="3">Goon Nure</strain>
    </source>
</reference>
<evidence type="ECO:0000313" key="4">
    <source>
        <dbReference type="Proteomes" id="UP000244811"/>
    </source>
</evidence>
<keyword evidence="2" id="KW-0732">Signal</keyword>
<dbReference type="Proteomes" id="UP000244811">
    <property type="component" value="Chromosome 3"/>
</dbReference>
<organism evidence="3 4">
    <name type="scientific">Theileria orientalis</name>
    <dbReference type="NCBI Taxonomy" id="68886"/>
    <lineage>
        <taxon>Eukaryota</taxon>
        <taxon>Sar</taxon>
        <taxon>Alveolata</taxon>
        <taxon>Apicomplexa</taxon>
        <taxon>Aconoidasida</taxon>
        <taxon>Piroplasmida</taxon>
        <taxon>Theileriidae</taxon>
        <taxon>Theileria</taxon>
    </lineage>
</organism>
<protein>
    <recommendedName>
        <fullName evidence="5">Holliday junction resolvase</fullName>
    </recommendedName>
</protein>
<proteinExistence type="predicted"/>
<evidence type="ECO:0008006" key="5">
    <source>
        <dbReference type="Google" id="ProtNLM"/>
    </source>
</evidence>